<reference evidence="1 2" key="1">
    <citation type="journal article" date="2021" name="Elife">
        <title>Chloroplast acquisition without the gene transfer in kleptoplastic sea slugs, Plakobranchus ocellatus.</title>
        <authorList>
            <person name="Maeda T."/>
            <person name="Takahashi S."/>
            <person name="Yoshida T."/>
            <person name="Shimamura S."/>
            <person name="Takaki Y."/>
            <person name="Nagai Y."/>
            <person name="Toyoda A."/>
            <person name="Suzuki Y."/>
            <person name="Arimoto A."/>
            <person name="Ishii H."/>
            <person name="Satoh N."/>
            <person name="Nishiyama T."/>
            <person name="Hasebe M."/>
            <person name="Maruyama T."/>
            <person name="Minagawa J."/>
            <person name="Obokata J."/>
            <person name="Shigenobu S."/>
        </authorList>
    </citation>
    <scope>NUCLEOTIDE SEQUENCE [LARGE SCALE GENOMIC DNA]</scope>
</reference>
<organism evidence="1 2">
    <name type="scientific">Elysia marginata</name>
    <dbReference type="NCBI Taxonomy" id="1093978"/>
    <lineage>
        <taxon>Eukaryota</taxon>
        <taxon>Metazoa</taxon>
        <taxon>Spiralia</taxon>
        <taxon>Lophotrochozoa</taxon>
        <taxon>Mollusca</taxon>
        <taxon>Gastropoda</taxon>
        <taxon>Heterobranchia</taxon>
        <taxon>Euthyneura</taxon>
        <taxon>Panpulmonata</taxon>
        <taxon>Sacoglossa</taxon>
        <taxon>Placobranchoidea</taxon>
        <taxon>Plakobranchidae</taxon>
        <taxon>Elysia</taxon>
    </lineage>
</organism>
<keyword evidence="2" id="KW-1185">Reference proteome</keyword>
<dbReference type="EMBL" id="BMAT01011447">
    <property type="protein sequence ID" value="GFR72923.1"/>
    <property type="molecule type" value="Genomic_DNA"/>
</dbReference>
<accession>A0AAV4FHN7</accession>
<protein>
    <submittedName>
        <fullName evidence="1">Uncharacterized protein</fullName>
    </submittedName>
</protein>
<evidence type="ECO:0000313" key="1">
    <source>
        <dbReference type="EMBL" id="GFR72923.1"/>
    </source>
</evidence>
<dbReference type="AlphaFoldDB" id="A0AAV4FHN7"/>
<gene>
    <name evidence="1" type="ORF">ElyMa_005717700</name>
</gene>
<dbReference type="Proteomes" id="UP000762676">
    <property type="component" value="Unassembled WGS sequence"/>
</dbReference>
<sequence>MVVGPTGRGHSPMVERSFTFPSLRRRNDHSDVPCDARRLGNLAKCLGYVTQSQIGRLSELMSDKGMKSYNTRSSSSSSNSSSIVVVVVVVVDVVVVV</sequence>
<name>A0AAV4FHN7_9GAST</name>
<comment type="caution">
    <text evidence="1">The sequence shown here is derived from an EMBL/GenBank/DDBJ whole genome shotgun (WGS) entry which is preliminary data.</text>
</comment>
<proteinExistence type="predicted"/>
<evidence type="ECO:0000313" key="2">
    <source>
        <dbReference type="Proteomes" id="UP000762676"/>
    </source>
</evidence>